<comment type="cofactor">
    <cofactor evidence="1">
        <name>FAD</name>
        <dbReference type="ChEBI" id="CHEBI:57692"/>
    </cofactor>
</comment>
<evidence type="ECO:0000256" key="5">
    <source>
        <dbReference type="ARBA" id="ARBA00023002"/>
    </source>
</evidence>
<dbReference type="InterPro" id="IPR001433">
    <property type="entry name" value="OxRdtase_FAD/NAD-bd"/>
</dbReference>
<dbReference type="RefSeq" id="WP_377433745.1">
    <property type="nucleotide sequence ID" value="NZ_JBHSPR010000089.1"/>
</dbReference>
<dbReference type="InterPro" id="IPR001041">
    <property type="entry name" value="2Fe-2S_ferredoxin-type"/>
</dbReference>
<dbReference type="Gene3D" id="3.40.50.80">
    <property type="entry name" value="Nucleotide-binding domain of ferredoxin-NADP reductase (FNR) module"/>
    <property type="match status" value="1"/>
</dbReference>
<dbReference type="SUPFAM" id="SSF54292">
    <property type="entry name" value="2Fe-2S ferredoxin-like"/>
    <property type="match status" value="1"/>
</dbReference>
<dbReference type="CDD" id="cd00207">
    <property type="entry name" value="fer2"/>
    <property type="match status" value="1"/>
</dbReference>
<protein>
    <submittedName>
        <fullName evidence="11">PDR/VanB family oxidoreductase</fullName>
    </submittedName>
</protein>
<dbReference type="InterPro" id="IPR006058">
    <property type="entry name" value="2Fe2S_fd_BS"/>
</dbReference>
<organism evidence="11 12">
    <name type="scientific">Plantactinospora solaniradicis</name>
    <dbReference type="NCBI Taxonomy" id="1723736"/>
    <lineage>
        <taxon>Bacteria</taxon>
        <taxon>Bacillati</taxon>
        <taxon>Actinomycetota</taxon>
        <taxon>Actinomycetes</taxon>
        <taxon>Micromonosporales</taxon>
        <taxon>Micromonosporaceae</taxon>
        <taxon>Plantactinospora</taxon>
    </lineage>
</organism>
<gene>
    <name evidence="11" type="ORF">ACFP2T_45715</name>
</gene>
<keyword evidence="7" id="KW-0411">Iron-sulfur</keyword>
<dbReference type="PANTHER" id="PTHR47354:SF1">
    <property type="entry name" value="CARNITINE MONOOXYGENASE REDUCTASE SUBUNIT"/>
    <property type="match status" value="1"/>
</dbReference>
<dbReference type="InterPro" id="IPR017938">
    <property type="entry name" value="Riboflavin_synthase-like_b-brl"/>
</dbReference>
<reference evidence="12" key="1">
    <citation type="journal article" date="2019" name="Int. J. Syst. Evol. Microbiol.">
        <title>The Global Catalogue of Microorganisms (GCM) 10K type strain sequencing project: providing services to taxonomists for standard genome sequencing and annotation.</title>
        <authorList>
            <consortium name="The Broad Institute Genomics Platform"/>
            <consortium name="The Broad Institute Genome Sequencing Center for Infectious Disease"/>
            <person name="Wu L."/>
            <person name="Ma J."/>
        </authorList>
    </citation>
    <scope>NUCLEOTIDE SEQUENCE [LARGE SCALE GENOMIC DNA]</scope>
    <source>
        <strain evidence="12">ZS-35-S2</strain>
    </source>
</reference>
<evidence type="ECO:0000256" key="7">
    <source>
        <dbReference type="ARBA" id="ARBA00023014"/>
    </source>
</evidence>
<dbReference type="InterPro" id="IPR050415">
    <property type="entry name" value="MRET"/>
</dbReference>
<dbReference type="PROSITE" id="PS00197">
    <property type="entry name" value="2FE2S_FER_1"/>
    <property type="match status" value="1"/>
</dbReference>
<proteinExistence type="predicted"/>
<evidence type="ECO:0000256" key="3">
    <source>
        <dbReference type="ARBA" id="ARBA00022714"/>
    </source>
</evidence>
<dbReference type="SUPFAM" id="SSF52343">
    <property type="entry name" value="Ferredoxin reductase-like, C-terminal NADP-linked domain"/>
    <property type="match status" value="1"/>
</dbReference>
<keyword evidence="5" id="KW-0560">Oxidoreductase</keyword>
<dbReference type="InterPro" id="IPR017927">
    <property type="entry name" value="FAD-bd_FR_type"/>
</dbReference>
<evidence type="ECO:0000259" key="9">
    <source>
        <dbReference type="PROSITE" id="PS51085"/>
    </source>
</evidence>
<keyword evidence="3" id="KW-0001">2Fe-2S</keyword>
<dbReference type="Gene3D" id="2.40.30.10">
    <property type="entry name" value="Translation factors"/>
    <property type="match status" value="1"/>
</dbReference>
<evidence type="ECO:0000256" key="4">
    <source>
        <dbReference type="ARBA" id="ARBA00022723"/>
    </source>
</evidence>
<dbReference type="Gene3D" id="3.10.20.30">
    <property type="match status" value="1"/>
</dbReference>
<name>A0ABW1KQN6_9ACTN</name>
<dbReference type="PRINTS" id="PR00409">
    <property type="entry name" value="PHDIOXRDTASE"/>
</dbReference>
<dbReference type="PANTHER" id="PTHR47354">
    <property type="entry name" value="NADH OXIDOREDUCTASE HCR"/>
    <property type="match status" value="1"/>
</dbReference>
<keyword evidence="4" id="KW-0479">Metal-binding</keyword>
<dbReference type="SUPFAM" id="SSF63380">
    <property type="entry name" value="Riboflavin synthase domain-like"/>
    <property type="match status" value="1"/>
</dbReference>
<evidence type="ECO:0000313" key="11">
    <source>
        <dbReference type="EMBL" id="MFC6023442.1"/>
    </source>
</evidence>
<feature type="region of interest" description="Disordered" evidence="8">
    <location>
        <begin position="1"/>
        <end position="20"/>
    </location>
</feature>
<dbReference type="InterPro" id="IPR039261">
    <property type="entry name" value="FNR_nucleotide-bd"/>
</dbReference>
<feature type="domain" description="FAD-binding FR-type" evidence="10">
    <location>
        <begin position="21"/>
        <end position="123"/>
    </location>
</feature>
<comment type="caution">
    <text evidence="11">The sequence shown here is derived from an EMBL/GenBank/DDBJ whole genome shotgun (WGS) entry which is preliminary data.</text>
</comment>
<evidence type="ECO:0000256" key="8">
    <source>
        <dbReference type="SAM" id="MobiDB-lite"/>
    </source>
</evidence>
<dbReference type="Pfam" id="PF00111">
    <property type="entry name" value="Fer2"/>
    <property type="match status" value="1"/>
</dbReference>
<dbReference type="InterPro" id="IPR036010">
    <property type="entry name" value="2Fe-2S_ferredoxin-like_sf"/>
</dbReference>
<evidence type="ECO:0000259" key="10">
    <source>
        <dbReference type="PROSITE" id="PS51384"/>
    </source>
</evidence>
<sequence length="334" mass="35661">MAPAARTAGDSGQRIGSPGADEEITVDVVRRRSVADDVLELTLVRPTADPLPQWTPGAHVDVLLPTGIVRQYSLCGDPGETGSWRIGVLREPAGRGGSAWLHDHAVEGTELVLRGPRNNFPLVDAERYVFVAGGVGITPVLPMVHAAERAGRPWVLWYGGRRRSSMAFLEELGGYGDRVRPRPEDESGQLDLATVLAEQEPGTLYYCCGPSGLIDAMRSRCQGMPSGSLRVERFSAVPQPAVEEPDGGIEVVCRRSGLTVAVPPGTSILDAVRQAGVDVLSSCTEGICGTCETTVLDGVPEHRDSLLTEDEQEAGDTMMICVSRALGDRLVLDL</sequence>
<evidence type="ECO:0000256" key="1">
    <source>
        <dbReference type="ARBA" id="ARBA00001974"/>
    </source>
</evidence>
<dbReference type="Proteomes" id="UP001596203">
    <property type="component" value="Unassembled WGS sequence"/>
</dbReference>
<keyword evidence="2" id="KW-0285">Flavoprotein</keyword>
<dbReference type="Pfam" id="PF00175">
    <property type="entry name" value="NAD_binding_1"/>
    <property type="match status" value="1"/>
</dbReference>
<dbReference type="CDD" id="cd06185">
    <property type="entry name" value="PDR_like"/>
    <property type="match status" value="1"/>
</dbReference>
<evidence type="ECO:0000256" key="2">
    <source>
        <dbReference type="ARBA" id="ARBA00022630"/>
    </source>
</evidence>
<keyword evidence="12" id="KW-1185">Reference proteome</keyword>
<feature type="domain" description="2Fe-2S ferredoxin-type" evidence="9">
    <location>
        <begin position="247"/>
        <end position="334"/>
    </location>
</feature>
<keyword evidence="6" id="KW-0408">Iron</keyword>
<dbReference type="PROSITE" id="PS51384">
    <property type="entry name" value="FAD_FR"/>
    <property type="match status" value="1"/>
</dbReference>
<accession>A0ABW1KQN6</accession>
<dbReference type="PROSITE" id="PS51085">
    <property type="entry name" value="2FE2S_FER_2"/>
    <property type="match status" value="1"/>
</dbReference>
<dbReference type="InterPro" id="IPR012675">
    <property type="entry name" value="Beta-grasp_dom_sf"/>
</dbReference>
<evidence type="ECO:0000256" key="6">
    <source>
        <dbReference type="ARBA" id="ARBA00023004"/>
    </source>
</evidence>
<dbReference type="EMBL" id="JBHSPR010000089">
    <property type="protein sequence ID" value="MFC6023442.1"/>
    <property type="molecule type" value="Genomic_DNA"/>
</dbReference>
<evidence type="ECO:0000313" key="12">
    <source>
        <dbReference type="Proteomes" id="UP001596203"/>
    </source>
</evidence>